<proteinExistence type="predicted"/>
<feature type="region of interest" description="Disordered" evidence="1">
    <location>
        <begin position="1"/>
        <end position="40"/>
    </location>
</feature>
<name>A0ABX8UB16_9ACTN</name>
<protein>
    <submittedName>
        <fullName evidence="2">Uncharacterized protein</fullName>
    </submittedName>
</protein>
<evidence type="ECO:0000256" key="1">
    <source>
        <dbReference type="SAM" id="MobiDB-lite"/>
    </source>
</evidence>
<keyword evidence="3" id="KW-1185">Reference proteome</keyword>
<organism evidence="2 3">
    <name type="scientific">Nonomuraea coxensis DSM 45129</name>
    <dbReference type="NCBI Taxonomy" id="1122611"/>
    <lineage>
        <taxon>Bacteria</taxon>
        <taxon>Bacillati</taxon>
        <taxon>Actinomycetota</taxon>
        <taxon>Actinomycetes</taxon>
        <taxon>Streptosporangiales</taxon>
        <taxon>Streptosporangiaceae</taxon>
        <taxon>Nonomuraea</taxon>
    </lineage>
</organism>
<evidence type="ECO:0000313" key="3">
    <source>
        <dbReference type="Proteomes" id="UP000824681"/>
    </source>
</evidence>
<dbReference type="Proteomes" id="UP000824681">
    <property type="component" value="Chromosome"/>
</dbReference>
<accession>A0ABX8UB16</accession>
<gene>
    <name evidence="2" type="ORF">Nocox_36950</name>
</gene>
<dbReference type="RefSeq" id="WP_020545101.1">
    <property type="nucleotide sequence ID" value="NZ_CP068985.1"/>
</dbReference>
<sequence>MSPEKTKAALAGAALGSGQKATEDFASVQPSGDKRNDFPRQASLPIVAGLLFVGGPSRKTADIQVPDCEQCGQDHRHTCPLPPPALTRTKTAECGARYQIVPKRFRATRRGRKAA</sequence>
<evidence type="ECO:0000313" key="2">
    <source>
        <dbReference type="EMBL" id="QYC44944.1"/>
    </source>
</evidence>
<dbReference type="EMBL" id="CP068985">
    <property type="protein sequence ID" value="QYC44944.1"/>
    <property type="molecule type" value="Genomic_DNA"/>
</dbReference>
<reference evidence="2 3" key="1">
    <citation type="journal article" date="2021" name="ACS Chem. Biol.">
        <title>Genomic-Led Discovery of a Novel Glycopeptide Antibiotic by Nonomuraea coxensis DSM 45129.</title>
        <authorList>
            <person name="Yushchuk O."/>
            <person name="Vior N.M."/>
            <person name="Andreo-Vidal A."/>
            <person name="Berini F."/>
            <person name="Ruckert C."/>
            <person name="Busche T."/>
            <person name="Binda E."/>
            <person name="Kalinowski J."/>
            <person name="Truman A.W."/>
            <person name="Marinelli F."/>
        </authorList>
    </citation>
    <scope>NUCLEOTIDE SEQUENCE [LARGE SCALE GENOMIC DNA]</scope>
    <source>
        <strain evidence="2 3">DSM 45129</strain>
    </source>
</reference>